<dbReference type="EMBL" id="JAKOGI010001371">
    <property type="protein sequence ID" value="KAJ8425971.1"/>
    <property type="molecule type" value="Genomic_DNA"/>
</dbReference>
<proteinExistence type="predicted"/>
<gene>
    <name evidence="2" type="ORF">Cgig2_009509</name>
</gene>
<name>A0A9Q1GV62_9CARY</name>
<sequence length="323" mass="36106">MRRHPAQRTSHGCACGDGDGGRGGAPPLLEAMDEHTVELEEVRRWSIGGGGREERRRWWVVGRQAMKLASSEELRTSEEDVYLTMGFPRGRKPIQEAKKSDRGEYTRVLDEWKAQWACALPKTHQVLSQMKSQRQGGDVFKRNFIVYVVTTLVKGHETSKVNHLVLKSLVDLKEVKDLNWCEFTIDSLISYTDMWKRQPKGAYRGPLLFLMVFPASTQMDKVQGVLVEILINCLKLGTFKETTGPSQTQPGDANVGHQAIPSSQDDGLIASDLLFWDACVELAKTYKKTSGIACPGTFTPLGFDLGFDFRLSQSVQVESPNQG</sequence>
<dbReference type="OrthoDB" id="1741703at2759"/>
<feature type="compositionally biased region" description="Gly residues" evidence="1">
    <location>
        <begin position="15"/>
        <end position="24"/>
    </location>
</feature>
<organism evidence="2 3">
    <name type="scientific">Carnegiea gigantea</name>
    <dbReference type="NCBI Taxonomy" id="171969"/>
    <lineage>
        <taxon>Eukaryota</taxon>
        <taxon>Viridiplantae</taxon>
        <taxon>Streptophyta</taxon>
        <taxon>Embryophyta</taxon>
        <taxon>Tracheophyta</taxon>
        <taxon>Spermatophyta</taxon>
        <taxon>Magnoliopsida</taxon>
        <taxon>eudicotyledons</taxon>
        <taxon>Gunneridae</taxon>
        <taxon>Pentapetalae</taxon>
        <taxon>Caryophyllales</taxon>
        <taxon>Cactineae</taxon>
        <taxon>Cactaceae</taxon>
        <taxon>Cactoideae</taxon>
        <taxon>Echinocereeae</taxon>
        <taxon>Carnegiea</taxon>
    </lineage>
</organism>
<evidence type="ECO:0000256" key="1">
    <source>
        <dbReference type="SAM" id="MobiDB-lite"/>
    </source>
</evidence>
<comment type="caution">
    <text evidence="2">The sequence shown here is derived from an EMBL/GenBank/DDBJ whole genome shotgun (WGS) entry which is preliminary data.</text>
</comment>
<accession>A0A9Q1GV62</accession>
<dbReference type="AlphaFoldDB" id="A0A9Q1GV62"/>
<evidence type="ECO:0000313" key="3">
    <source>
        <dbReference type="Proteomes" id="UP001153076"/>
    </source>
</evidence>
<feature type="region of interest" description="Disordered" evidence="1">
    <location>
        <begin position="1"/>
        <end position="26"/>
    </location>
</feature>
<dbReference type="PANTHER" id="PTHR34835">
    <property type="entry name" value="OS07G0283600 PROTEIN-RELATED"/>
    <property type="match status" value="1"/>
</dbReference>
<protein>
    <submittedName>
        <fullName evidence="2">Uncharacterized protein</fullName>
    </submittedName>
</protein>
<dbReference type="PANTHER" id="PTHR34835:SF90">
    <property type="entry name" value="AMINOTRANSFERASE-LIKE PLANT MOBILE DOMAIN-CONTAINING PROTEIN"/>
    <property type="match status" value="1"/>
</dbReference>
<reference evidence="2" key="1">
    <citation type="submission" date="2022-04" db="EMBL/GenBank/DDBJ databases">
        <title>Carnegiea gigantea Genome sequencing and assembly v2.</title>
        <authorList>
            <person name="Copetti D."/>
            <person name="Sanderson M.J."/>
            <person name="Burquez A."/>
            <person name="Wojciechowski M.F."/>
        </authorList>
    </citation>
    <scope>NUCLEOTIDE SEQUENCE</scope>
    <source>
        <strain evidence="2">SGP5-SGP5p</strain>
        <tissue evidence="2">Aerial part</tissue>
    </source>
</reference>
<keyword evidence="3" id="KW-1185">Reference proteome</keyword>
<dbReference type="Proteomes" id="UP001153076">
    <property type="component" value="Unassembled WGS sequence"/>
</dbReference>
<evidence type="ECO:0000313" key="2">
    <source>
        <dbReference type="EMBL" id="KAJ8425971.1"/>
    </source>
</evidence>